<dbReference type="Gene3D" id="1.25.40.10">
    <property type="entry name" value="Tetratricopeptide repeat domain"/>
    <property type="match status" value="1"/>
</dbReference>
<comment type="caution">
    <text evidence="2">The sequence shown here is derived from an EMBL/GenBank/DDBJ whole genome shotgun (WGS) entry which is preliminary data.</text>
</comment>
<proteinExistence type="predicted"/>
<dbReference type="OrthoDB" id="428658at2759"/>
<dbReference type="GO" id="GO:0003723">
    <property type="term" value="F:RNA binding"/>
    <property type="evidence" value="ECO:0007669"/>
    <property type="project" value="InterPro"/>
</dbReference>
<reference evidence="2 3" key="1">
    <citation type="submission" date="2016-02" db="EMBL/GenBank/DDBJ databases">
        <title>Genome analysis of coral dinoflagellate symbionts highlights evolutionary adaptations to a symbiotic lifestyle.</title>
        <authorList>
            <person name="Aranda M."/>
            <person name="Li Y."/>
            <person name="Liew Y.J."/>
            <person name="Baumgarten S."/>
            <person name="Simakov O."/>
            <person name="Wilson M."/>
            <person name="Piel J."/>
            <person name="Ashoor H."/>
            <person name="Bougouffa S."/>
            <person name="Bajic V.B."/>
            <person name="Ryu T."/>
            <person name="Ravasi T."/>
            <person name="Bayer T."/>
            <person name="Micklem G."/>
            <person name="Kim H."/>
            <person name="Bhak J."/>
            <person name="Lajeunesse T.C."/>
            <person name="Voolstra C.R."/>
        </authorList>
    </citation>
    <scope>NUCLEOTIDE SEQUENCE [LARGE SCALE GENOMIC DNA]</scope>
    <source>
        <strain evidence="2 3">CCMP2467</strain>
    </source>
</reference>
<feature type="compositionally biased region" description="Basic and acidic residues" evidence="1">
    <location>
        <begin position="24"/>
        <end position="35"/>
    </location>
</feature>
<organism evidence="2 3">
    <name type="scientific">Symbiodinium microadriaticum</name>
    <name type="common">Dinoflagellate</name>
    <name type="synonym">Zooxanthella microadriatica</name>
    <dbReference type="NCBI Taxonomy" id="2951"/>
    <lineage>
        <taxon>Eukaryota</taxon>
        <taxon>Sar</taxon>
        <taxon>Alveolata</taxon>
        <taxon>Dinophyceae</taxon>
        <taxon>Suessiales</taxon>
        <taxon>Symbiodiniaceae</taxon>
        <taxon>Symbiodinium</taxon>
    </lineage>
</organism>
<evidence type="ECO:0000313" key="2">
    <source>
        <dbReference type="EMBL" id="OLQ06064.1"/>
    </source>
</evidence>
<dbReference type="Proteomes" id="UP000186817">
    <property type="component" value="Unassembled WGS sequence"/>
</dbReference>
<name>A0A1Q9EF45_SYMMI</name>
<keyword evidence="3" id="KW-1185">Reference proteome</keyword>
<dbReference type="InterPro" id="IPR006145">
    <property type="entry name" value="PsdUridine_synth_RsuA/RluA"/>
</dbReference>
<evidence type="ECO:0000256" key="1">
    <source>
        <dbReference type="SAM" id="MobiDB-lite"/>
    </source>
</evidence>
<feature type="region of interest" description="Disordered" evidence="1">
    <location>
        <begin position="1"/>
        <end position="47"/>
    </location>
</feature>
<evidence type="ECO:0000313" key="3">
    <source>
        <dbReference type="Proteomes" id="UP000186817"/>
    </source>
</evidence>
<dbReference type="EMBL" id="LSRX01000168">
    <property type="protein sequence ID" value="OLQ06064.1"/>
    <property type="molecule type" value="Genomic_DNA"/>
</dbReference>
<gene>
    <name evidence="2" type="ORF">AK812_SmicGene10652</name>
</gene>
<dbReference type="GO" id="GO:0001522">
    <property type="term" value="P:pseudouridine synthesis"/>
    <property type="evidence" value="ECO:0007669"/>
    <property type="project" value="InterPro"/>
</dbReference>
<dbReference type="SUPFAM" id="SSF55120">
    <property type="entry name" value="Pseudouridine synthase"/>
    <property type="match status" value="1"/>
</dbReference>
<dbReference type="GO" id="GO:0009982">
    <property type="term" value="F:pseudouridine synthase activity"/>
    <property type="evidence" value="ECO:0007669"/>
    <property type="project" value="InterPro"/>
</dbReference>
<dbReference type="Pfam" id="PF00849">
    <property type="entry name" value="PseudoU_synth_2"/>
    <property type="match status" value="1"/>
</dbReference>
<sequence length="449" mass="49492">MDARKEGVSASAGTLHGQNEEAIVPDKENADRELKQTSGGPRTKGGLLTAMVMGGSLHSEGRKPLVVEYPQMIWKGDDICVLQKPADWICSAGVPDASASDVDKKKGRKLDPNEDLRNKGFKVMKDLLDFKFAEREKKCSSRFTRFSSSYASLPTSFNYDGFAGRILHDVAVSPEGSRYIHWWIQLMHEADREQFPNLFDVVGIGSLDQNYGLCHRLDRETSGTVLVGVTKKSRTQMRECFHRHYVRKLCERGDWMQVQSEFGTYAGQAALESYPLNEVLAAARIDAAAAEGDVQAAAQMLDDMDRESVKINIAHINSAIRTCWNAEGAMHSAAKYLFDLIPGLCLTPDIVTFTCLVGAYTSAELSDIQAVYAKIKDVGVEVDKAFAEVYLFTVLRMPASNEIGPAGLSKLPNDRIRAAMAALKDFNADGLELTRLSCAIERALHKVEG</sequence>
<dbReference type="InterPro" id="IPR020103">
    <property type="entry name" value="PsdUridine_synth_cat_dom_sf"/>
</dbReference>
<dbReference type="AlphaFoldDB" id="A0A1Q9EF45"/>
<accession>A0A1Q9EF45</accession>
<dbReference type="InterPro" id="IPR011990">
    <property type="entry name" value="TPR-like_helical_dom_sf"/>
</dbReference>
<protein>
    <submittedName>
        <fullName evidence="2">Pentatricopeptide repeat-containing protein, chloroplastic</fullName>
    </submittedName>
</protein>